<accession>A0A953M3L8</accession>
<dbReference type="EMBL" id="JAIOIV010000150">
    <property type="protein sequence ID" value="MBZ0158362.1"/>
    <property type="molecule type" value="Genomic_DNA"/>
</dbReference>
<organism evidence="1 2">
    <name type="scientific">Candidatus Nitrobium versatile</name>
    <dbReference type="NCBI Taxonomy" id="2884831"/>
    <lineage>
        <taxon>Bacteria</taxon>
        <taxon>Pseudomonadati</taxon>
        <taxon>Nitrospirota</taxon>
        <taxon>Nitrospiria</taxon>
        <taxon>Nitrospirales</taxon>
        <taxon>Nitrospiraceae</taxon>
        <taxon>Candidatus Nitrobium</taxon>
    </lineage>
</organism>
<dbReference type="Gene3D" id="3.40.720.10">
    <property type="entry name" value="Alkaline Phosphatase, subunit A"/>
    <property type="match status" value="2"/>
</dbReference>
<reference evidence="1" key="2">
    <citation type="submission" date="2021-08" db="EMBL/GenBank/DDBJ databases">
        <authorList>
            <person name="Dalcin Martins P."/>
        </authorList>
    </citation>
    <scope>NUCLEOTIDE SEQUENCE</scope>
    <source>
        <strain evidence="1">MAG_39</strain>
    </source>
</reference>
<evidence type="ECO:0000313" key="2">
    <source>
        <dbReference type="Proteomes" id="UP000705867"/>
    </source>
</evidence>
<dbReference type="Proteomes" id="UP000705867">
    <property type="component" value="Unassembled WGS sequence"/>
</dbReference>
<proteinExistence type="predicted"/>
<comment type="caution">
    <text evidence="1">The sequence shown here is derived from an EMBL/GenBank/DDBJ whole genome shotgun (WGS) entry which is preliminary data.</text>
</comment>
<dbReference type="InterPro" id="IPR002591">
    <property type="entry name" value="Phosphodiest/P_Trfase"/>
</dbReference>
<dbReference type="PANTHER" id="PTHR10151">
    <property type="entry name" value="ECTONUCLEOTIDE PYROPHOSPHATASE/PHOSPHODIESTERASE"/>
    <property type="match status" value="1"/>
</dbReference>
<evidence type="ECO:0000313" key="1">
    <source>
        <dbReference type="EMBL" id="MBZ0158362.1"/>
    </source>
</evidence>
<reference evidence="1" key="1">
    <citation type="journal article" date="2021" name="bioRxiv">
        <title>Unraveling nitrogen, sulfur and carbon metabolic pathways and microbial community transcriptional responses to substrate deprivation and toxicity stresses in a bioreactor mimicking anoxic brackish coastal sediment conditions.</title>
        <authorList>
            <person name="Martins P.D."/>
            <person name="Echeveste M.J."/>
            <person name="Arshad A."/>
            <person name="Kurth J."/>
            <person name="Ouboter H."/>
            <person name="Jetten M.S.M."/>
            <person name="Welte C.U."/>
        </authorList>
    </citation>
    <scope>NUCLEOTIDE SEQUENCE</scope>
    <source>
        <strain evidence="1">MAG_39</strain>
    </source>
</reference>
<name>A0A953M3L8_9BACT</name>
<gene>
    <name evidence="1" type="ORF">K8I29_19365</name>
</gene>
<dbReference type="PANTHER" id="PTHR10151:SF120">
    <property type="entry name" value="BIS(5'-ADENOSYL)-TRIPHOSPHATASE"/>
    <property type="match status" value="1"/>
</dbReference>
<dbReference type="InterPro" id="IPR017850">
    <property type="entry name" value="Alkaline_phosphatase_core_sf"/>
</dbReference>
<dbReference type="SUPFAM" id="SSF53649">
    <property type="entry name" value="Alkaline phosphatase-like"/>
    <property type="match status" value="1"/>
</dbReference>
<dbReference type="AlphaFoldDB" id="A0A953M3L8"/>
<protein>
    <submittedName>
        <fullName evidence="1">Alkaline phosphatase family protein</fullName>
    </submittedName>
</protein>
<sequence>MTDIKVFVIGIDAATFDLMDPWIEAGRLPHIKSLMDRGCSGVLESSLPPLSPVAWPSLYTGVNPGKHGIFDFVERAKSGTGVSFLNRSHCKAPPLWRYLNKAGYRTGIVNVPMTFPPDPVDGFLVSGLDTPSVRSAFTYPPGLKDDIIAAAGKYIVELEHSPRLMDDPGRYLDMMFEMVDVREKTVHHLMSHAPVDFFMVVFTATDRVQHTYWKYIDPQHPDYRPGFEDAILRVYERVDAAVGRMLERLDPSAGVVIVSDHGMSGIYKSVDLNGLLREKGYLHLKEDPFSRAYDFYRRAKRRLLKTKEILWFDHFVDWKRTKAYHIGSWGNIYINLKGRDPQGIVNPGKEYGTVRESIAEELLRLRDPANGKQVILDVKRKEDIFTGDHLAHAPDLVILWNDHYNCVKTVHENMRARTRSLLQPCGVICADHHPDGIFIISSPQVKQGVRRLRAQITDIAPTILSLMHVEVPPSMDGRVLTELFDGEVREKRSVRYGGDAPGNGDGEEVAYSGEDAEMIAERLRNLGYIE</sequence>
<dbReference type="Pfam" id="PF01663">
    <property type="entry name" value="Phosphodiest"/>
    <property type="match status" value="1"/>
</dbReference>
<dbReference type="GO" id="GO:0016787">
    <property type="term" value="F:hydrolase activity"/>
    <property type="evidence" value="ECO:0007669"/>
    <property type="project" value="UniProtKB-ARBA"/>
</dbReference>